<evidence type="ECO:0000256" key="7">
    <source>
        <dbReference type="ARBA" id="ARBA00022842"/>
    </source>
</evidence>
<dbReference type="RefSeq" id="WP_306726887.1">
    <property type="nucleotide sequence ID" value="NZ_JAVDDT010000001.1"/>
</dbReference>
<dbReference type="InterPro" id="IPR045244">
    <property type="entry name" value="PGM"/>
</dbReference>
<feature type="domain" description="Alpha-D-phosphohexomutase alpha/beta/alpha" evidence="12">
    <location>
        <begin position="298"/>
        <end position="409"/>
    </location>
</feature>
<dbReference type="PANTHER" id="PTHR22573">
    <property type="entry name" value="PHOSPHOHEXOMUTASE FAMILY MEMBER"/>
    <property type="match status" value="1"/>
</dbReference>
<keyword evidence="6 9" id="KW-0479">Metal-binding</keyword>
<sequence length="542" mass="58550">MTIKVIETTPFSDQKPGTAGLRESVARFREPHYLNNFIQSVFDSVPDLAGARLVIGGDGRHFNREAAQTLIRMAVANGVSEIILGADAILSTPAAAHLVALEGAAGGFLLTASHNPGGPDGDFGIKFNVRGGGQASAELTDRIHARSLQIREYREAHIPLPRLDDIGLHSLSEGCRLRIVDPVNAHADLMESQFDFPAIARWLQARPGRFLFDAMHAVTGPYAREVFVRRLGGDDSLLLNASPREDFAGGHPDPNPVDAADFVARFATADAPDLGGASDGDGDRNMIVGPGRMVSPCDSLAIICANHDCIPGLAGRLKGVARSMPTSRALDTVAQALGIPCHETPTGWRFFASLLDAGQIQLCGEESFGTSSDHVREKDGLWAVLAWMQMLASHNCSVDELLERHWQRFGRHYFVRHDHALSSEQGDAVMAHLDQHTDRGRLTLGGYELSADSFSYTDPISGHTVTRQGIRLHTDTGGRIVFRLSGTGTQGATLRIYLEQAVAADADWRQDRDGVLEPLSRLALEAANLRKLCGETTPTAVI</sequence>
<dbReference type="EC" id="5.4.2.2" evidence="4"/>
<dbReference type="Pfam" id="PF02878">
    <property type="entry name" value="PGM_PMM_I"/>
    <property type="match status" value="1"/>
</dbReference>
<dbReference type="InterPro" id="IPR036900">
    <property type="entry name" value="A-D-PHexomutase_C_sf"/>
</dbReference>
<evidence type="ECO:0000256" key="4">
    <source>
        <dbReference type="ARBA" id="ARBA00012728"/>
    </source>
</evidence>
<keyword evidence="5" id="KW-0597">Phosphoprotein</keyword>
<comment type="catalytic activity">
    <reaction evidence="1">
        <text>alpha-D-glucose 1-phosphate = alpha-D-glucose 6-phosphate</text>
        <dbReference type="Rhea" id="RHEA:23536"/>
        <dbReference type="ChEBI" id="CHEBI:58225"/>
        <dbReference type="ChEBI" id="CHEBI:58601"/>
        <dbReference type="EC" id="5.4.2.2"/>
    </reaction>
</comment>
<dbReference type="Proteomes" id="UP001239019">
    <property type="component" value="Unassembled WGS sequence"/>
</dbReference>
<dbReference type="Pfam" id="PF02879">
    <property type="entry name" value="PGM_PMM_II"/>
    <property type="match status" value="1"/>
</dbReference>
<keyword evidence="7 9" id="KW-0460">Magnesium</keyword>
<dbReference type="InterPro" id="IPR005841">
    <property type="entry name" value="Alpha-D-phosphohexomutase_SF"/>
</dbReference>
<dbReference type="EMBL" id="JAVDDT010000001">
    <property type="protein sequence ID" value="MDQ2068396.1"/>
    <property type="molecule type" value="Genomic_DNA"/>
</dbReference>
<feature type="domain" description="Alpha-D-phosphohexomutase alpha/beta/alpha" evidence="11">
    <location>
        <begin position="190"/>
        <end position="288"/>
    </location>
</feature>
<dbReference type="Pfam" id="PF24947">
    <property type="entry name" value="PGM1_C_vert_fung"/>
    <property type="match status" value="1"/>
</dbReference>
<dbReference type="PRINTS" id="PR00509">
    <property type="entry name" value="PGMPMM"/>
</dbReference>
<evidence type="ECO:0000259" key="12">
    <source>
        <dbReference type="Pfam" id="PF02880"/>
    </source>
</evidence>
<dbReference type="InterPro" id="IPR016055">
    <property type="entry name" value="A-D-PHexomutase_a/b/a-I/II/III"/>
</dbReference>
<dbReference type="InterPro" id="IPR016066">
    <property type="entry name" value="A-D-PHexomutase_CS"/>
</dbReference>
<dbReference type="InterPro" id="IPR005844">
    <property type="entry name" value="A-D-PHexomutase_a/b/a-I"/>
</dbReference>
<evidence type="ECO:0000256" key="3">
    <source>
        <dbReference type="ARBA" id="ARBA00010231"/>
    </source>
</evidence>
<keyword evidence="8 13" id="KW-0413">Isomerase</keyword>
<comment type="similarity">
    <text evidence="3 9">Belongs to the phosphohexose mutase family.</text>
</comment>
<dbReference type="Pfam" id="PF02880">
    <property type="entry name" value="PGM_PMM_III"/>
    <property type="match status" value="1"/>
</dbReference>
<protein>
    <recommendedName>
        <fullName evidence="4">phosphoglucomutase (alpha-D-glucose-1,6-bisphosphate-dependent)</fullName>
        <ecNumber evidence="4">5.4.2.2</ecNumber>
    </recommendedName>
</protein>
<evidence type="ECO:0000256" key="8">
    <source>
        <dbReference type="ARBA" id="ARBA00023235"/>
    </source>
</evidence>
<evidence type="ECO:0000256" key="2">
    <source>
        <dbReference type="ARBA" id="ARBA00001946"/>
    </source>
</evidence>
<dbReference type="PANTHER" id="PTHR22573:SF2">
    <property type="entry name" value="PHOSPHOGLUCOMUTASE"/>
    <property type="match status" value="1"/>
</dbReference>
<dbReference type="GO" id="GO:0004614">
    <property type="term" value="F:phosphoglucomutase activity"/>
    <property type="evidence" value="ECO:0007669"/>
    <property type="project" value="UniProtKB-EC"/>
</dbReference>
<evidence type="ECO:0000256" key="1">
    <source>
        <dbReference type="ARBA" id="ARBA00000443"/>
    </source>
</evidence>
<dbReference type="InterPro" id="IPR005846">
    <property type="entry name" value="A-D-PHexomutase_a/b/a-III"/>
</dbReference>
<name>A0ABU0W304_9GAMM</name>
<evidence type="ECO:0000259" key="10">
    <source>
        <dbReference type="Pfam" id="PF02878"/>
    </source>
</evidence>
<evidence type="ECO:0000256" key="9">
    <source>
        <dbReference type="RuleBase" id="RU004326"/>
    </source>
</evidence>
<keyword evidence="14" id="KW-1185">Reference proteome</keyword>
<comment type="cofactor">
    <cofactor evidence="2">
        <name>Mg(2+)</name>
        <dbReference type="ChEBI" id="CHEBI:18420"/>
    </cofactor>
</comment>
<evidence type="ECO:0000256" key="5">
    <source>
        <dbReference type="ARBA" id="ARBA00022553"/>
    </source>
</evidence>
<proteinExistence type="inferred from homology"/>
<gene>
    <name evidence="13" type="ORF">RBH19_00730</name>
</gene>
<dbReference type="InterPro" id="IPR005845">
    <property type="entry name" value="A-D-PHexomutase_a/b/a-II"/>
</dbReference>
<evidence type="ECO:0000256" key="6">
    <source>
        <dbReference type="ARBA" id="ARBA00022723"/>
    </source>
</evidence>
<dbReference type="Gene3D" id="3.30.310.50">
    <property type="entry name" value="Alpha-D-phosphohexomutase, C-terminal domain"/>
    <property type="match status" value="1"/>
</dbReference>
<organism evidence="13 14">
    <name type="scientific">Natronospira bacteriovora</name>
    <dbReference type="NCBI Taxonomy" id="3069753"/>
    <lineage>
        <taxon>Bacteria</taxon>
        <taxon>Pseudomonadati</taxon>
        <taxon>Pseudomonadota</taxon>
        <taxon>Gammaproteobacteria</taxon>
        <taxon>Natronospirales</taxon>
        <taxon>Natronospiraceae</taxon>
        <taxon>Natronospira</taxon>
    </lineage>
</organism>
<dbReference type="SUPFAM" id="SSF53738">
    <property type="entry name" value="Phosphoglucomutase, first 3 domains"/>
    <property type="match status" value="3"/>
</dbReference>
<evidence type="ECO:0000259" key="11">
    <source>
        <dbReference type="Pfam" id="PF02879"/>
    </source>
</evidence>
<feature type="domain" description="Alpha-D-phosphohexomutase alpha/beta/alpha" evidence="10">
    <location>
        <begin position="14"/>
        <end position="153"/>
    </location>
</feature>
<dbReference type="NCBIfam" id="NF005737">
    <property type="entry name" value="PRK07564.1-1"/>
    <property type="match status" value="1"/>
</dbReference>
<comment type="caution">
    <text evidence="13">The sequence shown here is derived from an EMBL/GenBank/DDBJ whole genome shotgun (WGS) entry which is preliminary data.</text>
</comment>
<dbReference type="Gene3D" id="3.40.120.10">
    <property type="entry name" value="Alpha-D-Glucose-1,6-Bisphosphate, subunit A, domain 3"/>
    <property type="match status" value="3"/>
</dbReference>
<dbReference type="PROSITE" id="PS00710">
    <property type="entry name" value="PGM_PMM"/>
    <property type="match status" value="1"/>
</dbReference>
<evidence type="ECO:0000313" key="13">
    <source>
        <dbReference type="EMBL" id="MDQ2068396.1"/>
    </source>
</evidence>
<reference evidence="13 14" key="1">
    <citation type="submission" date="2023-08" db="EMBL/GenBank/DDBJ databases">
        <title>Whole-genome sequencing of halo(alkali)philic microorganisms from hypersaline lakes.</title>
        <authorList>
            <person name="Sorokin D.Y."/>
            <person name="Abbas B."/>
            <person name="Merkel A.Y."/>
        </authorList>
    </citation>
    <scope>NUCLEOTIDE SEQUENCE [LARGE SCALE GENOMIC DNA]</scope>
    <source>
        <strain evidence="13 14">AB-CW4</strain>
    </source>
</reference>
<accession>A0ABU0W304</accession>
<evidence type="ECO:0000313" key="14">
    <source>
        <dbReference type="Proteomes" id="UP001239019"/>
    </source>
</evidence>
<dbReference type="SUPFAM" id="SSF55957">
    <property type="entry name" value="Phosphoglucomutase, C-terminal domain"/>
    <property type="match status" value="1"/>
</dbReference>